<keyword evidence="1" id="KW-0812">Transmembrane</keyword>
<evidence type="ECO:0000256" key="1">
    <source>
        <dbReference type="SAM" id="Phobius"/>
    </source>
</evidence>
<evidence type="ECO:0008006" key="4">
    <source>
        <dbReference type="Google" id="ProtNLM"/>
    </source>
</evidence>
<evidence type="ECO:0000313" key="3">
    <source>
        <dbReference type="Proteomes" id="UP000060277"/>
    </source>
</evidence>
<keyword evidence="1" id="KW-0472">Membrane</keyword>
<name>A0ABN4JEH7_9BURK</name>
<dbReference type="Proteomes" id="UP000060277">
    <property type="component" value="Chromosome"/>
</dbReference>
<dbReference type="InterPro" id="IPR050445">
    <property type="entry name" value="Bact_polysacc_biosynth/exp"/>
</dbReference>
<dbReference type="PANTHER" id="PTHR32309">
    <property type="entry name" value="TYROSINE-PROTEIN KINASE"/>
    <property type="match status" value="1"/>
</dbReference>
<gene>
    <name evidence="2" type="ORF">AT302_04895</name>
</gene>
<keyword evidence="3" id="KW-1185">Reference proteome</keyword>
<protein>
    <recommendedName>
        <fullName evidence="4">Polysaccharide chain length determinant N-terminal domain-containing protein</fullName>
    </recommendedName>
</protein>
<dbReference type="RefSeq" id="WP_058376132.1">
    <property type="nucleotide sequence ID" value="NZ_CP013480.3"/>
</dbReference>
<feature type="transmembrane region" description="Helical" evidence="1">
    <location>
        <begin position="259"/>
        <end position="279"/>
    </location>
</feature>
<dbReference type="PANTHER" id="PTHR32309:SF31">
    <property type="entry name" value="CAPSULAR EXOPOLYSACCHARIDE FAMILY"/>
    <property type="match status" value="1"/>
</dbReference>
<reference evidence="3" key="1">
    <citation type="submission" date="2015-12" db="EMBL/GenBank/DDBJ databases">
        <title>Complete genome sequence of Pandoraea norimbergensis DSM 11628.</title>
        <authorList>
            <person name="Ee R."/>
            <person name="Lim Y.-L."/>
            <person name="Yong D."/>
            <person name="Yin W.-F."/>
            <person name="Chan K.-G."/>
        </authorList>
    </citation>
    <scope>NUCLEOTIDE SEQUENCE [LARGE SCALE GENOMIC DNA]</scope>
    <source>
        <strain evidence="3">DSM 11628</strain>
    </source>
</reference>
<keyword evidence="1" id="KW-1133">Transmembrane helix</keyword>
<accession>A0ABN4JEH7</accession>
<dbReference type="EMBL" id="CP013480">
    <property type="protein sequence ID" value="ALS59192.1"/>
    <property type="molecule type" value="Genomic_DNA"/>
</dbReference>
<sequence>MNYDKTPYETTSEGLSDVSFADILNFARTNIKWIASLAIVGGAIGVGSTFLVQKEWEGKLTLQVGRAAGSPVSGPDGPLIESIQQTVGRVGLNNFRDDLAEKVLPELKGNLDALHKSVVWKTIKARAIQGTTYVEIVARGTSEQQAGQALSTAAQQLLSEHAAILERVRDLPKQQLSVIDAAIDANTKAQEQLGTALAHSKNTDSVMALSALQSSRSERAVLNDSRYRVSQLLAPDQSYNTRIISAAQVDDHAVYPRKLYFGGGGLVLGGILGVLIGLCRKKTVNRREAS</sequence>
<organism evidence="2 3">
    <name type="scientific">Pandoraea norimbergensis</name>
    <dbReference type="NCBI Taxonomy" id="93219"/>
    <lineage>
        <taxon>Bacteria</taxon>
        <taxon>Pseudomonadati</taxon>
        <taxon>Pseudomonadota</taxon>
        <taxon>Betaproteobacteria</taxon>
        <taxon>Burkholderiales</taxon>
        <taxon>Burkholderiaceae</taxon>
        <taxon>Pandoraea</taxon>
    </lineage>
</organism>
<proteinExistence type="predicted"/>
<evidence type="ECO:0000313" key="2">
    <source>
        <dbReference type="EMBL" id="ALS59192.1"/>
    </source>
</evidence>